<accession>X6MWC1</accession>
<dbReference type="EMBL" id="ASPP01015777">
    <property type="protein sequence ID" value="ETO17916.1"/>
    <property type="molecule type" value="Genomic_DNA"/>
</dbReference>
<sequence>MRSLTFRGLVLCQSVRGNLIAVGGSNSTKSGGRVVVWRLRGVTKSEASLSPKGDEKIFEHNETNDFNNSSFNYKPFFAFIWIDSTDDTLYRAKVVAELTVSSSVKLIDISQELSHVVFMTESAHLCLLSIAGSTKCSKLKLHILRTKKSNKTKRWNLNNKKSQCFCAHNLKATAAQLSYNHLYLSSPAEIHILDAKYVFENQTYASTKRNAVAIFSDNKYCKRILSFLLFIQLIEWMDKKKISEKIYQLNCNGVCWYVLNSKTLDLLRFDLPKSLQKSVPLKEKQNFTKQQPLSPINLASRRTSGANLTSQLVDATRTSTQTTGHCPNWHSCKKIDSEFWDFVDPCPEPIPEPPSC</sequence>
<dbReference type="AlphaFoldDB" id="X6MWC1"/>
<proteinExistence type="predicted"/>
<protein>
    <submittedName>
        <fullName evidence="1">Uncharacterized protein</fullName>
    </submittedName>
</protein>
<dbReference type="Proteomes" id="UP000023152">
    <property type="component" value="Unassembled WGS sequence"/>
</dbReference>
<evidence type="ECO:0000313" key="2">
    <source>
        <dbReference type="Proteomes" id="UP000023152"/>
    </source>
</evidence>
<reference evidence="1 2" key="1">
    <citation type="journal article" date="2013" name="Curr. Biol.">
        <title>The Genome of the Foraminiferan Reticulomyxa filosa.</title>
        <authorList>
            <person name="Glockner G."/>
            <person name="Hulsmann N."/>
            <person name="Schleicher M."/>
            <person name="Noegel A.A."/>
            <person name="Eichinger L."/>
            <person name="Gallinger C."/>
            <person name="Pawlowski J."/>
            <person name="Sierra R."/>
            <person name="Euteneuer U."/>
            <person name="Pillet L."/>
            <person name="Moustafa A."/>
            <person name="Platzer M."/>
            <person name="Groth M."/>
            <person name="Szafranski K."/>
            <person name="Schliwa M."/>
        </authorList>
    </citation>
    <scope>NUCLEOTIDE SEQUENCE [LARGE SCALE GENOMIC DNA]</scope>
</reference>
<name>X6MWC1_RETFI</name>
<evidence type="ECO:0000313" key="1">
    <source>
        <dbReference type="EMBL" id="ETO17916.1"/>
    </source>
</evidence>
<keyword evidence="2" id="KW-1185">Reference proteome</keyword>
<gene>
    <name evidence="1" type="ORF">RFI_19390</name>
</gene>
<comment type="caution">
    <text evidence="1">The sequence shown here is derived from an EMBL/GenBank/DDBJ whole genome shotgun (WGS) entry which is preliminary data.</text>
</comment>
<organism evidence="1 2">
    <name type="scientific">Reticulomyxa filosa</name>
    <dbReference type="NCBI Taxonomy" id="46433"/>
    <lineage>
        <taxon>Eukaryota</taxon>
        <taxon>Sar</taxon>
        <taxon>Rhizaria</taxon>
        <taxon>Retaria</taxon>
        <taxon>Foraminifera</taxon>
        <taxon>Monothalamids</taxon>
        <taxon>Reticulomyxidae</taxon>
        <taxon>Reticulomyxa</taxon>
    </lineage>
</organism>